<organism evidence="1 2">
    <name type="scientific">Coemansia linderi</name>
    <dbReference type="NCBI Taxonomy" id="2663919"/>
    <lineage>
        <taxon>Eukaryota</taxon>
        <taxon>Fungi</taxon>
        <taxon>Fungi incertae sedis</taxon>
        <taxon>Zoopagomycota</taxon>
        <taxon>Kickxellomycotina</taxon>
        <taxon>Kickxellomycetes</taxon>
        <taxon>Kickxellales</taxon>
        <taxon>Kickxellaceae</taxon>
        <taxon>Coemansia</taxon>
    </lineage>
</organism>
<evidence type="ECO:0000313" key="2">
    <source>
        <dbReference type="Proteomes" id="UP001140066"/>
    </source>
</evidence>
<dbReference type="EMBL" id="JANBUK010000238">
    <property type="protein sequence ID" value="KAJ2790910.1"/>
    <property type="molecule type" value="Genomic_DNA"/>
</dbReference>
<gene>
    <name evidence="1" type="ORF">GGI18_001502</name>
</gene>
<sequence>MCTRVETGEICAIHNAPGPEERFTSIAPVQAAGDPTIECGRVWACTSSGRVLVLNTSNTGSYQESLQTTSYGAILCMLPSGIGEIWTLRDDGLVEVWRDRSVEAAALEQPLVPLRKFSIATELQAARRVANQRTMILLYQRELWFAGSRSIWVYDTHTSADTAMSASSNGPLSTRLDQPLMVAHLSLTAHDAPITCIASNVPYLDEARIDSRGYVFSGTDAGHIIAWKASDYERWRTIDMSNGEPEVRITSLVCVSDRWLWVGFASGKIAILDIGPDSHPTAAQCPLTLGLQDGVGGAAQRRDTMWVVAKEWLAAESAVTGLLVDWSPLLADRQRVQVASVHANGSVYYWDGSLTVDCQYNELRRRTPDFAHMRDITVQINSWNIDSIKPEVLEKTREDQHFLRGWLGALGGQQMPDIIVVGLQEVVDLESKKMTAKSLWKNTTSKSKPKGKAGSKPAADISKRYGLWRSALEKALSRGMTFSTAYRAVECQNMVGLFICVFARDDIYRSVREVDVSHVKTGMGGLHGNKGGIGIRFVFEDTSFCFVNAHLAAGESVRNNMARIEHCAAIVKSLSFKRPMPEYQSLAANELVGQHLPGQNNSRQTVSPTADLANLTLDAYVDGGDGQRFLDHAVCFFSGDLNFRLGLGRQQVERYLDINDLDTLLQFDQLLPMITLGAQPRSLSSQPSSSNLRSESSTPIVAPNRVSAAATPYEDSVSTLHYQARSSQSSSAYSSGDEDDGEGLTSIGTAGFALRTFREMPILFRPTYKYDPGTDTYDTSEKRRVPAWCDRVLFRGGSGQLQVRHQHGNIDSQQQVWHERFGDYDLQGQTSPLIYQRLETRQSDHRPIVAAFRVKVKTVDREARSVASVDVRRRADTKTLPEMAYFAKTLWLSRYTASMSRASELLAATGGDLP</sequence>
<protein>
    <submittedName>
        <fullName evidence="1">Uncharacterized protein</fullName>
    </submittedName>
</protein>
<dbReference type="Proteomes" id="UP001140066">
    <property type="component" value="Unassembled WGS sequence"/>
</dbReference>
<feature type="non-terminal residue" evidence="1">
    <location>
        <position position="914"/>
    </location>
</feature>
<comment type="caution">
    <text evidence="1">The sequence shown here is derived from an EMBL/GenBank/DDBJ whole genome shotgun (WGS) entry which is preliminary data.</text>
</comment>
<reference evidence="1" key="1">
    <citation type="submission" date="2022-07" db="EMBL/GenBank/DDBJ databases">
        <title>Phylogenomic reconstructions and comparative analyses of Kickxellomycotina fungi.</title>
        <authorList>
            <person name="Reynolds N.K."/>
            <person name="Stajich J.E."/>
            <person name="Barry K."/>
            <person name="Grigoriev I.V."/>
            <person name="Crous P."/>
            <person name="Smith M.E."/>
        </authorList>
    </citation>
    <scope>NUCLEOTIDE SEQUENCE</scope>
    <source>
        <strain evidence="1">BCRC 34191</strain>
    </source>
</reference>
<proteinExistence type="predicted"/>
<accession>A0ACC1KJY7</accession>
<keyword evidence="2" id="KW-1185">Reference proteome</keyword>
<name>A0ACC1KJY7_9FUNG</name>
<evidence type="ECO:0000313" key="1">
    <source>
        <dbReference type="EMBL" id="KAJ2790910.1"/>
    </source>
</evidence>